<organism evidence="1 2">
    <name type="scientific">Microbacterium phage Sharkboy</name>
    <dbReference type="NCBI Taxonomy" id="2590938"/>
    <lineage>
        <taxon>Viruses</taxon>
        <taxon>Duplodnaviria</taxon>
        <taxon>Heunggongvirae</taxon>
        <taxon>Uroviricota</taxon>
        <taxon>Caudoviricetes</taxon>
        <taxon>Dismasvirus</taxon>
        <taxon>Dismasvirus dismas</taxon>
    </lineage>
</organism>
<name>A0A516KU90_9CAUD</name>
<accession>A0A516KU90</accession>
<reference evidence="1 2" key="1">
    <citation type="submission" date="2019-06" db="EMBL/GenBank/DDBJ databases">
        <authorList>
            <person name="Brown A."/>
            <person name="Cleveland K."/>
            <person name="Dibble R."/>
            <person name="Kelso C."/>
            <person name="Luciani P."/>
            <person name="Martinez J."/>
            <person name="Moore S."/>
            <person name="Norman G."/>
            <person name="Paige C."/>
            <person name="Vining M."/>
            <person name="Werley R."/>
            <person name="Semaan N."/>
            <person name="Chung H."/>
            <person name="Caruso S.M."/>
            <person name="Garlena R.A."/>
            <person name="Russell D.A."/>
            <person name="Pope W.H."/>
            <person name="Jacobs-Sera D."/>
            <person name="Hatfull G.F."/>
        </authorList>
    </citation>
    <scope>NUCLEOTIDE SEQUENCE [LARGE SCALE GENOMIC DNA]</scope>
</reference>
<evidence type="ECO:0000313" key="1">
    <source>
        <dbReference type="EMBL" id="QDP45252.1"/>
    </source>
</evidence>
<dbReference type="Proteomes" id="UP000319285">
    <property type="component" value="Segment"/>
</dbReference>
<sequence length="284" mass="30450">MIDATVRFVGANGTSVTLLDTADGLMRRPGGSGWGMAPVVNSWFEGAGDGARLRGTRRVQRELVVPVSAFGTDRQGVENLIRQLAGAIRNPFRVFMDYADGRSYWIEAVYEAGASGTYGNNPEHQTDLPLVFKCPDPYWTSVQFQTLEVKPALGLPLLPELAELHVSSSVAQGQVTVENVGDVASRPTWTITGPGSGLSITIGGRGIVLPAYTIAAGTVVTVKFEDGGWTIKNQLGQNLYTQLGPAPWFPEFPPGTSVVDVSMADATTATAITAIYPERREVMY</sequence>
<protein>
    <submittedName>
        <fullName evidence="1">Minor tail protein</fullName>
    </submittedName>
</protein>
<dbReference type="EMBL" id="MN062717">
    <property type="protein sequence ID" value="QDP45252.1"/>
    <property type="molecule type" value="Genomic_DNA"/>
</dbReference>
<evidence type="ECO:0000313" key="2">
    <source>
        <dbReference type="Proteomes" id="UP000319285"/>
    </source>
</evidence>
<gene>
    <name evidence="1" type="primary">16</name>
    <name evidence="1" type="ORF">SEA_SHARKBOY_16</name>
</gene>
<proteinExistence type="predicted"/>